<protein>
    <recommendedName>
        <fullName evidence="3">Glycosyltransferase</fullName>
    </recommendedName>
</protein>
<keyword evidence="2" id="KW-1185">Reference proteome</keyword>
<organism evidence="1 2">
    <name type="scientific">Arenimonas maotaiensis</name>
    <dbReference type="NCBI Taxonomy" id="1446479"/>
    <lineage>
        <taxon>Bacteria</taxon>
        <taxon>Pseudomonadati</taxon>
        <taxon>Pseudomonadota</taxon>
        <taxon>Gammaproteobacteria</taxon>
        <taxon>Lysobacterales</taxon>
        <taxon>Lysobacteraceae</taxon>
        <taxon>Arenimonas</taxon>
    </lineage>
</organism>
<comment type="caution">
    <text evidence="1">The sequence shown here is derived from an EMBL/GenBank/DDBJ whole genome shotgun (WGS) entry which is preliminary data.</text>
</comment>
<dbReference type="Gene3D" id="3.40.50.2000">
    <property type="entry name" value="Glycogen Phosphorylase B"/>
    <property type="match status" value="1"/>
</dbReference>
<evidence type="ECO:0000313" key="1">
    <source>
        <dbReference type="EMBL" id="GGF90111.1"/>
    </source>
</evidence>
<evidence type="ECO:0008006" key="3">
    <source>
        <dbReference type="Google" id="ProtNLM"/>
    </source>
</evidence>
<gene>
    <name evidence="1" type="ORF">GCM10010960_09950</name>
</gene>
<reference evidence="1" key="1">
    <citation type="journal article" date="2014" name="Int. J. Syst. Evol. Microbiol.">
        <title>Complete genome sequence of Corynebacterium casei LMG S-19264T (=DSM 44701T), isolated from a smear-ripened cheese.</title>
        <authorList>
            <consortium name="US DOE Joint Genome Institute (JGI-PGF)"/>
            <person name="Walter F."/>
            <person name="Albersmeier A."/>
            <person name="Kalinowski J."/>
            <person name="Ruckert C."/>
        </authorList>
    </citation>
    <scope>NUCLEOTIDE SEQUENCE</scope>
    <source>
        <strain evidence="1">CGMCC 1.12726</strain>
    </source>
</reference>
<dbReference type="Proteomes" id="UP000632858">
    <property type="component" value="Unassembled WGS sequence"/>
</dbReference>
<dbReference type="SUPFAM" id="SSF53756">
    <property type="entry name" value="UDP-Glycosyltransferase/glycogen phosphorylase"/>
    <property type="match status" value="1"/>
</dbReference>
<evidence type="ECO:0000313" key="2">
    <source>
        <dbReference type="Proteomes" id="UP000632858"/>
    </source>
</evidence>
<dbReference type="Pfam" id="PF13692">
    <property type="entry name" value="Glyco_trans_1_4"/>
    <property type="match status" value="1"/>
</dbReference>
<dbReference type="EMBL" id="BMFO01000002">
    <property type="protein sequence ID" value="GGF90111.1"/>
    <property type="molecule type" value="Genomic_DNA"/>
</dbReference>
<sequence>MVWLFARISGSKFIFDVYDKYDEFPGYRRILGFDLFAFLLRHADQVLFASQTLLSALGMPARGDFVVPNGIELERFRPMDKRLARDVVGLPRERIFVGYFGSMELDRGVDDLIQAIGILRAKGEEVFLLLAGKLRDGLKVDSDGVMYLGNVPYEKIPFYLSSCDVLAIPYRRSEFMDAGSSNKIAESIAAGRPIVVTRTPNFLANFPGLDGRLGSALCECGSPQGLADALRRQLRDPVLVGLPEGMDWESIASRSLGNIIENFRQGKIAQ</sequence>
<proteinExistence type="predicted"/>
<dbReference type="PANTHER" id="PTHR12526">
    <property type="entry name" value="GLYCOSYLTRANSFERASE"/>
    <property type="match status" value="1"/>
</dbReference>
<accession>A0A917CKA7</accession>
<name>A0A917CKA7_9GAMM</name>
<reference evidence="1" key="2">
    <citation type="submission" date="2020-09" db="EMBL/GenBank/DDBJ databases">
        <authorList>
            <person name="Sun Q."/>
            <person name="Zhou Y."/>
        </authorList>
    </citation>
    <scope>NUCLEOTIDE SEQUENCE</scope>
    <source>
        <strain evidence="1">CGMCC 1.12726</strain>
    </source>
</reference>
<dbReference type="AlphaFoldDB" id="A0A917CKA7"/>